<dbReference type="AlphaFoldDB" id="A0A498CJZ7"/>
<dbReference type="RefSeq" id="WP_101549546.1">
    <property type="nucleotide sequence ID" value="NZ_DBFBJK010000288.1"/>
</dbReference>
<accession>A0A498CJZ7</accession>
<sequence length="59" mass="6429">MPKKDRAKSKRPPESGGEPAPCAVDVIPDCVNTDGTEIPDGYNKIGYQVVDNICEEHIM</sequence>
<evidence type="ECO:0000256" key="1">
    <source>
        <dbReference type="SAM" id="MobiDB-lite"/>
    </source>
</evidence>
<reference evidence="2 3" key="1">
    <citation type="submission" date="2018-10" db="EMBL/GenBank/DDBJ databases">
        <title>Anaerotruncus faecis sp. nov., isolated from human feces.</title>
        <authorList>
            <person name="Wang Y.-J."/>
        </authorList>
    </citation>
    <scope>NUCLEOTIDE SEQUENCE [LARGE SCALE GENOMIC DNA]</scope>
    <source>
        <strain evidence="2 3">22A2-44</strain>
    </source>
</reference>
<gene>
    <name evidence="2" type="ORF">D4A47_11090</name>
</gene>
<evidence type="ECO:0000313" key="2">
    <source>
        <dbReference type="EMBL" id="RLL08952.1"/>
    </source>
</evidence>
<protein>
    <submittedName>
        <fullName evidence="2">Uncharacterized protein</fullName>
    </submittedName>
</protein>
<dbReference type="Proteomes" id="UP000276301">
    <property type="component" value="Unassembled WGS sequence"/>
</dbReference>
<feature type="region of interest" description="Disordered" evidence="1">
    <location>
        <begin position="1"/>
        <end position="22"/>
    </location>
</feature>
<organism evidence="2 3">
    <name type="scientific">Anaerotruncus massiliensis</name>
    <name type="common">ex Liu et al. 2021</name>
    <dbReference type="NCBI Taxonomy" id="2321404"/>
    <lineage>
        <taxon>Bacteria</taxon>
        <taxon>Bacillati</taxon>
        <taxon>Bacillota</taxon>
        <taxon>Clostridia</taxon>
        <taxon>Eubacteriales</taxon>
        <taxon>Oscillospiraceae</taxon>
        <taxon>Anaerotruncus</taxon>
    </lineage>
</organism>
<evidence type="ECO:0000313" key="3">
    <source>
        <dbReference type="Proteomes" id="UP000276301"/>
    </source>
</evidence>
<proteinExistence type="predicted"/>
<name>A0A498CJZ7_9FIRM</name>
<comment type="caution">
    <text evidence="2">The sequence shown here is derived from an EMBL/GenBank/DDBJ whole genome shotgun (WGS) entry which is preliminary data.</text>
</comment>
<feature type="compositionally biased region" description="Basic residues" evidence="1">
    <location>
        <begin position="1"/>
        <end position="10"/>
    </location>
</feature>
<dbReference type="EMBL" id="RCHT01000026">
    <property type="protein sequence ID" value="RLL08952.1"/>
    <property type="molecule type" value="Genomic_DNA"/>
</dbReference>
<keyword evidence="3" id="KW-1185">Reference proteome</keyword>